<comment type="caution">
    <text evidence="2">The sequence shown here is derived from an EMBL/GenBank/DDBJ whole genome shotgun (WGS) entry which is preliminary data.</text>
</comment>
<evidence type="ECO:0000259" key="1">
    <source>
        <dbReference type="Pfam" id="PF13358"/>
    </source>
</evidence>
<feature type="domain" description="Tc1-like transposase DDE" evidence="1">
    <location>
        <begin position="20"/>
        <end position="164"/>
    </location>
</feature>
<evidence type="ECO:0000313" key="2">
    <source>
        <dbReference type="EMBL" id="MEB3963866.1"/>
    </source>
</evidence>
<keyword evidence="3" id="KW-1185">Reference proteome</keyword>
<evidence type="ECO:0000313" key="3">
    <source>
        <dbReference type="Proteomes" id="UP001352223"/>
    </source>
</evidence>
<dbReference type="Gene3D" id="3.30.420.10">
    <property type="entry name" value="Ribonuclease H-like superfamily/Ribonuclease H"/>
    <property type="match status" value="1"/>
</dbReference>
<dbReference type="InterPro" id="IPR036397">
    <property type="entry name" value="RNaseH_sf"/>
</dbReference>
<organism evidence="2 3">
    <name type="scientific">Streptomyces kunmingensis</name>
    <dbReference type="NCBI Taxonomy" id="68225"/>
    <lineage>
        <taxon>Bacteria</taxon>
        <taxon>Bacillati</taxon>
        <taxon>Actinomycetota</taxon>
        <taxon>Actinomycetes</taxon>
        <taxon>Kitasatosporales</taxon>
        <taxon>Streptomycetaceae</taxon>
        <taxon>Streptomyces</taxon>
    </lineage>
</organism>
<dbReference type="RefSeq" id="WP_324771589.1">
    <property type="nucleotide sequence ID" value="NZ_JAOZYB010000290.1"/>
</dbReference>
<dbReference type="EMBL" id="JAOZYB010000290">
    <property type="protein sequence ID" value="MEB3963866.1"/>
    <property type="molecule type" value="Genomic_DNA"/>
</dbReference>
<accession>A0ABU6CGL9</accession>
<reference evidence="2 3" key="1">
    <citation type="submission" date="2022-10" db="EMBL/GenBank/DDBJ databases">
        <authorList>
            <person name="Xie J."/>
            <person name="Shen N."/>
        </authorList>
    </citation>
    <scope>NUCLEOTIDE SEQUENCE [LARGE SCALE GENOMIC DNA]</scope>
    <source>
        <strain evidence="2 3">DSM 41681</strain>
    </source>
</reference>
<name>A0ABU6CGL9_9ACTN</name>
<dbReference type="InterPro" id="IPR038717">
    <property type="entry name" value="Tc1-like_DDE_dom"/>
</dbReference>
<dbReference type="Pfam" id="PF13358">
    <property type="entry name" value="DDE_3"/>
    <property type="match status" value="1"/>
</dbReference>
<protein>
    <submittedName>
        <fullName evidence="2">Transposase</fullName>
    </submittedName>
</protein>
<dbReference type="Proteomes" id="UP001352223">
    <property type="component" value="Unassembled WGS sequence"/>
</dbReference>
<proteinExistence type="predicted"/>
<gene>
    <name evidence="2" type="ORF">OKJ48_27045</name>
</gene>
<sequence length="205" mass="22966">MERPAVARHKQRAADLGAWLCFEDEAGQGLRPPKGRTWGRRGRTPVVKVTAAGTKRVSMAALICTKAGHRARLIYRIHLDRGPVKGRRKGFTETDYARLLDAAHRQLGGPVVLVWDNLNTHVSRAMQELIAARGWLSVYQLPPYAPELNPVEGVWSHLKRSLANLTKHGLDQLTALVKTRLKRMQYRPGLIDGYMARTGLDLQPP</sequence>